<accession>A0ABU8I9J9</accession>
<dbReference type="InterPro" id="IPR036363">
    <property type="entry name" value="Thiol_cytolysin_ab_sf"/>
</dbReference>
<sequence>MKKNKLSVIGLFTIIATIVILFSCSKESISPSIIKNKFYIEKTSSKLKQNGASNSSITVMDNNYELVYLGSILNGNDILQQGNFNLVFGYNKLPIRISTSINGAQSKIISIPRLSTFRQTVQDVLRGVSIKSNDISSFSFYSNPFNDYSEISQHFGHKVNTRSLFSSSSSSVSNVLTTIKKKNGIISTFELINFTIDMSLPRADELISEVDIESQLLNNPVYISSISYGQKGIFAIESDFTKEEIVKVFEKVTKKIFKKTTETITSTDINIINNSTIRVFLAGGPNSGSVSQINGYLSFLNYVTELGDFSADNPGYPITFQCRQINDYSLFRTY</sequence>
<dbReference type="Gene3D" id="3.90.840.10">
    <property type="entry name" value="Thiol-activated cytolysin superfamily/Thiol-activated cytolysin, alpha-beta domain"/>
    <property type="match status" value="1"/>
</dbReference>
<dbReference type="SUPFAM" id="SSF56978">
    <property type="entry name" value="Perfringolysin"/>
    <property type="match status" value="1"/>
</dbReference>
<dbReference type="PROSITE" id="PS51257">
    <property type="entry name" value="PROKAR_LIPOPROTEIN"/>
    <property type="match status" value="1"/>
</dbReference>
<dbReference type="RefSeq" id="WP_336557941.1">
    <property type="nucleotide sequence ID" value="NZ_JAYLLN010000042.1"/>
</dbReference>
<keyword evidence="2" id="KW-1185">Reference proteome</keyword>
<dbReference type="Pfam" id="PF01289">
    <property type="entry name" value="Thiol_cytolysin"/>
    <property type="match status" value="1"/>
</dbReference>
<reference evidence="1 2" key="1">
    <citation type="submission" date="2024-01" db="EMBL/GenBank/DDBJ databases">
        <title>Sphingobacterium tenebrionis sp. nov., a novel endophyte isolated from tenebrio molitor intestines.</title>
        <authorList>
            <person name="Zhang C."/>
        </authorList>
    </citation>
    <scope>NUCLEOTIDE SEQUENCE [LARGE SCALE GENOMIC DNA]</scope>
    <source>
        <strain evidence="1 2">PU5-4</strain>
    </source>
</reference>
<dbReference type="EMBL" id="JAYLLN010000042">
    <property type="protein sequence ID" value="MEI5986075.1"/>
    <property type="molecule type" value="Genomic_DNA"/>
</dbReference>
<organism evidence="1 2">
    <name type="scientific">Sphingobacterium tenebrionis</name>
    <dbReference type="NCBI Taxonomy" id="3111775"/>
    <lineage>
        <taxon>Bacteria</taxon>
        <taxon>Pseudomonadati</taxon>
        <taxon>Bacteroidota</taxon>
        <taxon>Sphingobacteriia</taxon>
        <taxon>Sphingobacteriales</taxon>
        <taxon>Sphingobacteriaceae</taxon>
        <taxon>Sphingobacterium</taxon>
    </lineage>
</organism>
<gene>
    <name evidence="1" type="ORF">VJ786_14310</name>
</gene>
<dbReference type="Proteomes" id="UP001363035">
    <property type="component" value="Unassembled WGS sequence"/>
</dbReference>
<comment type="caution">
    <text evidence="1">The sequence shown here is derived from an EMBL/GenBank/DDBJ whole genome shotgun (WGS) entry which is preliminary data.</text>
</comment>
<dbReference type="Gene3D" id="3.40.30.40">
    <property type="entry name" value="Perfringolysin"/>
    <property type="match status" value="1"/>
</dbReference>
<evidence type="ECO:0000313" key="2">
    <source>
        <dbReference type="Proteomes" id="UP001363035"/>
    </source>
</evidence>
<dbReference type="InterPro" id="IPR036359">
    <property type="entry name" value="Thiol_cytolysin_sf"/>
</dbReference>
<dbReference type="InterPro" id="IPR001869">
    <property type="entry name" value="Thiol_cytolysin"/>
</dbReference>
<evidence type="ECO:0000313" key="1">
    <source>
        <dbReference type="EMBL" id="MEI5986075.1"/>
    </source>
</evidence>
<proteinExistence type="predicted"/>
<name>A0ABU8I9J9_9SPHI</name>
<protein>
    <submittedName>
        <fullName evidence="1">Thiol-activated cytolysin family protein</fullName>
    </submittedName>
</protein>